<organism evidence="1 2">
    <name type="scientific">Cetraspora pellucida</name>
    <dbReference type="NCBI Taxonomy" id="1433469"/>
    <lineage>
        <taxon>Eukaryota</taxon>
        <taxon>Fungi</taxon>
        <taxon>Fungi incertae sedis</taxon>
        <taxon>Mucoromycota</taxon>
        <taxon>Glomeromycotina</taxon>
        <taxon>Glomeromycetes</taxon>
        <taxon>Diversisporales</taxon>
        <taxon>Gigasporaceae</taxon>
        <taxon>Cetraspora</taxon>
    </lineage>
</organism>
<feature type="non-terminal residue" evidence="1">
    <location>
        <position position="167"/>
    </location>
</feature>
<accession>A0ACA9N8R3</accession>
<dbReference type="EMBL" id="CAJVPW010013144">
    <property type="protein sequence ID" value="CAG8642127.1"/>
    <property type="molecule type" value="Genomic_DNA"/>
</dbReference>
<name>A0ACA9N8R3_9GLOM</name>
<gene>
    <name evidence="1" type="ORF">SPELUC_LOCUS8606</name>
</gene>
<dbReference type="Proteomes" id="UP000789366">
    <property type="component" value="Unassembled WGS sequence"/>
</dbReference>
<evidence type="ECO:0000313" key="2">
    <source>
        <dbReference type="Proteomes" id="UP000789366"/>
    </source>
</evidence>
<keyword evidence="2" id="KW-1185">Reference proteome</keyword>
<protein>
    <submittedName>
        <fullName evidence="1">7291_t:CDS:1</fullName>
    </submittedName>
</protein>
<reference evidence="1" key="1">
    <citation type="submission" date="2021-06" db="EMBL/GenBank/DDBJ databases">
        <authorList>
            <person name="Kallberg Y."/>
            <person name="Tangrot J."/>
            <person name="Rosling A."/>
        </authorList>
    </citation>
    <scope>NUCLEOTIDE SEQUENCE</scope>
    <source>
        <strain evidence="1">28 12/20/2015</strain>
    </source>
</reference>
<comment type="caution">
    <text evidence="1">The sequence shown here is derived from an EMBL/GenBank/DDBJ whole genome shotgun (WGS) entry which is preliminary data.</text>
</comment>
<evidence type="ECO:0000313" key="1">
    <source>
        <dbReference type="EMBL" id="CAG8642127.1"/>
    </source>
</evidence>
<proteinExistence type="predicted"/>
<sequence>MIDLNIVSLDLSHNINAINKIIGNINQNTRPNKVLIRILCNGLDIDLKMVLDQVKLDDYIENRQINHEMLVCELSNHMTTNPNFSKLTRQVLVSHMHTILIELFGKFIKHLKDRVNKDIYMCIMHKKDFLNSVPKLVCDNDFDYYTFHKFMITYLAIEKDGEIIKSP</sequence>